<comment type="function">
    <text evidence="10">Catalyzes the transfer of pyrophosphate from adenosine triphosphate (ATP) to 6-hydroxymethyl-7,8-dihydropterin, an enzymatic step in folate biosynthesis pathway.</text>
</comment>
<dbReference type="Gene3D" id="3.30.70.560">
    <property type="entry name" value="7,8-Dihydro-6-hydroxymethylpterin-pyrophosphokinase HPPK"/>
    <property type="match status" value="1"/>
</dbReference>
<evidence type="ECO:0000256" key="10">
    <source>
        <dbReference type="ARBA" id="ARBA00029409"/>
    </source>
</evidence>
<dbReference type="GO" id="GO:0046654">
    <property type="term" value="P:tetrahydrofolate biosynthetic process"/>
    <property type="evidence" value="ECO:0007669"/>
    <property type="project" value="UniProtKB-UniPathway"/>
</dbReference>
<dbReference type="GO" id="GO:0016301">
    <property type="term" value="F:kinase activity"/>
    <property type="evidence" value="ECO:0007669"/>
    <property type="project" value="UniProtKB-KW"/>
</dbReference>
<keyword evidence="6" id="KW-0547">Nucleotide-binding</keyword>
<comment type="similarity">
    <text evidence="2">Belongs to the HPPK family.</text>
</comment>
<dbReference type="NCBIfam" id="TIGR01498">
    <property type="entry name" value="folK"/>
    <property type="match status" value="1"/>
</dbReference>
<reference evidence="14 15" key="1">
    <citation type="submission" date="2019-09" db="EMBL/GenBank/DDBJ databases">
        <authorList>
            <person name="Dittami M. S."/>
        </authorList>
    </citation>
    <scope>NUCLEOTIDE SEQUENCE [LARGE SCALE GENOMIC DNA]</scope>
    <source>
        <strain evidence="14">SPHINGO391</strain>
    </source>
</reference>
<evidence type="ECO:0000256" key="12">
    <source>
        <dbReference type="ARBA" id="ARBA00033413"/>
    </source>
</evidence>
<dbReference type="GO" id="GO:0003848">
    <property type="term" value="F:2-amino-4-hydroxy-6-hydroxymethyldihydropteridine diphosphokinase activity"/>
    <property type="evidence" value="ECO:0007669"/>
    <property type="project" value="UniProtKB-EC"/>
</dbReference>
<comment type="pathway">
    <text evidence="1">Cofactor biosynthesis; tetrahydrofolate biosynthesis; 2-amino-4-hydroxy-6-hydroxymethyl-7,8-dihydropteridine diphosphate from 7,8-dihydroneopterin triphosphate: step 4/4.</text>
</comment>
<proteinExistence type="inferred from homology"/>
<dbReference type="PANTHER" id="PTHR43071:SF1">
    <property type="entry name" value="2-AMINO-4-HYDROXY-6-HYDROXYMETHYLDIHYDROPTERIDINE PYROPHOSPHOKINASE"/>
    <property type="match status" value="1"/>
</dbReference>
<gene>
    <name evidence="14" type="primary">folK</name>
    <name evidence="14" type="ORF">SPHINGO391_390072</name>
</gene>
<dbReference type="SUPFAM" id="SSF55083">
    <property type="entry name" value="6-hydroxymethyl-7,8-dihydropterin pyrophosphokinase, HPPK"/>
    <property type="match status" value="1"/>
</dbReference>
<dbReference type="GO" id="GO:0046656">
    <property type="term" value="P:folic acid biosynthetic process"/>
    <property type="evidence" value="ECO:0007669"/>
    <property type="project" value="UniProtKB-KW"/>
</dbReference>
<keyword evidence="9" id="KW-0289">Folate biosynthesis</keyword>
<dbReference type="Pfam" id="PF01288">
    <property type="entry name" value="HPPK"/>
    <property type="match status" value="1"/>
</dbReference>
<feature type="domain" description="7,8-dihydro-6-hydroxymethylpterin-pyrophosphokinase" evidence="13">
    <location>
        <begin position="99"/>
        <end position="110"/>
    </location>
</feature>
<dbReference type="GO" id="GO:0005524">
    <property type="term" value="F:ATP binding"/>
    <property type="evidence" value="ECO:0007669"/>
    <property type="project" value="UniProtKB-KW"/>
</dbReference>
<organism evidence="14 15">
    <name type="scientific">Sphingomonas aurantiaca</name>
    <dbReference type="NCBI Taxonomy" id="185949"/>
    <lineage>
        <taxon>Bacteria</taxon>
        <taxon>Pseudomonadati</taxon>
        <taxon>Pseudomonadota</taxon>
        <taxon>Alphaproteobacteria</taxon>
        <taxon>Sphingomonadales</taxon>
        <taxon>Sphingomonadaceae</taxon>
        <taxon>Sphingomonas</taxon>
    </lineage>
</organism>
<evidence type="ECO:0000256" key="5">
    <source>
        <dbReference type="ARBA" id="ARBA00022679"/>
    </source>
</evidence>
<dbReference type="EC" id="2.7.6.3" evidence="3"/>
<evidence type="ECO:0000256" key="9">
    <source>
        <dbReference type="ARBA" id="ARBA00022909"/>
    </source>
</evidence>
<protein>
    <recommendedName>
        <fullName evidence="4">2-amino-4-hydroxy-6-hydroxymethyldihydropteridine pyrophosphokinase</fullName>
        <ecNumber evidence="3">2.7.6.3</ecNumber>
    </recommendedName>
    <alternativeName>
        <fullName evidence="11">6-hydroxymethyl-7,8-dihydropterin pyrophosphokinase</fullName>
    </alternativeName>
    <alternativeName>
        <fullName evidence="12">7,8-dihydro-6-hydroxymethylpterin-pyrophosphokinase</fullName>
    </alternativeName>
</protein>
<dbReference type="AlphaFoldDB" id="A0A5E7YQY0"/>
<evidence type="ECO:0000256" key="4">
    <source>
        <dbReference type="ARBA" id="ARBA00016218"/>
    </source>
</evidence>
<evidence type="ECO:0000256" key="7">
    <source>
        <dbReference type="ARBA" id="ARBA00022777"/>
    </source>
</evidence>
<dbReference type="RefSeq" id="WP_151990366.1">
    <property type="nucleotide sequence ID" value="NZ_LR701528.1"/>
</dbReference>
<evidence type="ECO:0000256" key="3">
    <source>
        <dbReference type="ARBA" id="ARBA00013253"/>
    </source>
</evidence>
<keyword evidence="7 14" id="KW-0418">Kinase</keyword>
<dbReference type="Proteomes" id="UP000326857">
    <property type="component" value="Unassembled WGS sequence"/>
</dbReference>
<dbReference type="EMBL" id="CABVLI010000033">
    <property type="protein sequence ID" value="VVT07636.1"/>
    <property type="molecule type" value="Genomic_DNA"/>
</dbReference>
<dbReference type="PROSITE" id="PS00794">
    <property type="entry name" value="HPPK"/>
    <property type="match status" value="1"/>
</dbReference>
<dbReference type="UniPathway" id="UPA00077">
    <property type="reaction ID" value="UER00155"/>
</dbReference>
<keyword evidence="5 14" id="KW-0808">Transferase</keyword>
<dbReference type="InterPro" id="IPR035907">
    <property type="entry name" value="Hppk_sf"/>
</dbReference>
<evidence type="ECO:0000313" key="14">
    <source>
        <dbReference type="EMBL" id="VVT07636.1"/>
    </source>
</evidence>
<evidence type="ECO:0000256" key="1">
    <source>
        <dbReference type="ARBA" id="ARBA00005051"/>
    </source>
</evidence>
<evidence type="ECO:0000256" key="2">
    <source>
        <dbReference type="ARBA" id="ARBA00005810"/>
    </source>
</evidence>
<sequence>MSPATPLPPIARPATTYVIALGSNRRGRHGAPEREIAAALTALGDVVARSPTVASAPLGPSNRRYANAVALIETPEDPAALLVRLKQIERRLGRRAGRRWGSRVIDLDIILWSGGAWTSPGLVVPHAAYRTRGFVLAPLAGLVPAWRDPRTGRTIRQLAQLVDRRRPRD</sequence>
<dbReference type="PANTHER" id="PTHR43071">
    <property type="entry name" value="2-AMINO-4-HYDROXY-6-HYDROXYMETHYLDIHYDROPTERIDINE PYROPHOSPHOKINASE"/>
    <property type="match status" value="1"/>
</dbReference>
<evidence type="ECO:0000256" key="6">
    <source>
        <dbReference type="ARBA" id="ARBA00022741"/>
    </source>
</evidence>
<evidence type="ECO:0000256" key="8">
    <source>
        <dbReference type="ARBA" id="ARBA00022840"/>
    </source>
</evidence>
<accession>A0A5E7YQY0</accession>
<evidence type="ECO:0000313" key="15">
    <source>
        <dbReference type="Proteomes" id="UP000326857"/>
    </source>
</evidence>
<keyword evidence="8" id="KW-0067">ATP-binding</keyword>
<evidence type="ECO:0000256" key="11">
    <source>
        <dbReference type="ARBA" id="ARBA00029766"/>
    </source>
</evidence>
<dbReference type="InterPro" id="IPR000550">
    <property type="entry name" value="Hppk"/>
</dbReference>
<evidence type="ECO:0000259" key="13">
    <source>
        <dbReference type="PROSITE" id="PS00794"/>
    </source>
</evidence>
<name>A0A5E7YQY0_9SPHN</name>